<evidence type="ECO:0000256" key="8">
    <source>
        <dbReference type="ARBA" id="ARBA00023098"/>
    </source>
</evidence>
<dbReference type="GO" id="GO:0032541">
    <property type="term" value="C:cortical endoplasmic reticulum"/>
    <property type="evidence" value="ECO:0007669"/>
    <property type="project" value="TreeGrafter"/>
</dbReference>
<keyword evidence="8 10" id="KW-0443">Lipid metabolism</keyword>
<dbReference type="Proteomes" id="UP001652660">
    <property type="component" value="Chromosome 3e"/>
</dbReference>
<reference evidence="12" key="2">
    <citation type="submission" date="2025-08" db="UniProtKB">
        <authorList>
            <consortium name="RefSeq"/>
        </authorList>
    </citation>
    <scope>IDENTIFICATION</scope>
    <source>
        <tissue evidence="12">Leaves</tissue>
    </source>
</reference>
<feature type="transmembrane region" description="Helical" evidence="10">
    <location>
        <begin position="127"/>
        <end position="147"/>
    </location>
</feature>
<keyword evidence="7 10" id="KW-0445">Lipid transport</keyword>
<dbReference type="GO" id="GO:0005794">
    <property type="term" value="C:Golgi apparatus"/>
    <property type="evidence" value="ECO:0007669"/>
    <property type="project" value="TreeGrafter"/>
</dbReference>
<dbReference type="OrthoDB" id="2192830at2759"/>
<keyword evidence="11" id="KW-1185">Reference proteome</keyword>
<dbReference type="InterPro" id="IPR007290">
    <property type="entry name" value="Arv1"/>
</dbReference>
<comment type="subcellular location">
    <subcellularLocation>
        <location evidence="1 10">Endoplasmic reticulum membrane</location>
        <topology evidence="1 10">Multi-pass membrane protein</topology>
    </subcellularLocation>
</comment>
<evidence type="ECO:0000256" key="9">
    <source>
        <dbReference type="ARBA" id="ARBA00023136"/>
    </source>
</evidence>
<dbReference type="AlphaFoldDB" id="A0A6P6WRF6"/>
<dbReference type="PANTHER" id="PTHR14467">
    <property type="entry name" value="ARV1"/>
    <property type="match status" value="1"/>
</dbReference>
<dbReference type="PANTHER" id="PTHR14467:SF0">
    <property type="entry name" value="PROTEIN ARV1"/>
    <property type="match status" value="1"/>
</dbReference>
<comment type="function">
    <text evidence="10">Regulates also the sphingolipid metabolism.</text>
</comment>
<accession>A0A6P6WRF6</accession>
<keyword evidence="3 10" id="KW-0813">Transport</keyword>
<dbReference type="GO" id="GO:0032366">
    <property type="term" value="P:intracellular sterol transport"/>
    <property type="evidence" value="ECO:0007669"/>
    <property type="project" value="UniProtKB-UniRule"/>
</dbReference>
<keyword evidence="6 10" id="KW-1133">Transmembrane helix</keyword>
<evidence type="ECO:0000313" key="11">
    <source>
        <dbReference type="Proteomes" id="UP001652660"/>
    </source>
</evidence>
<evidence type="ECO:0000256" key="1">
    <source>
        <dbReference type="ARBA" id="ARBA00004477"/>
    </source>
</evidence>
<dbReference type="GO" id="GO:0016125">
    <property type="term" value="P:sterol metabolic process"/>
    <property type="evidence" value="ECO:0007669"/>
    <property type="project" value="UniProtKB-UniRule"/>
</dbReference>
<evidence type="ECO:0000256" key="6">
    <source>
        <dbReference type="ARBA" id="ARBA00022989"/>
    </source>
</evidence>
<comment type="caution">
    <text evidence="10">Lacks conserved residue(s) required for the propagation of feature annotation.</text>
</comment>
<keyword evidence="9 10" id="KW-0472">Membrane</keyword>
<comment type="function">
    <text evidence="10">Mediator of sterol homeostasis involved in sterol uptake, trafficking and distribution into membranes.</text>
</comment>
<keyword evidence="10" id="KW-0746">Sphingolipid metabolism</keyword>
<evidence type="ECO:0000313" key="12">
    <source>
        <dbReference type="RefSeq" id="XP_027117246.1"/>
    </source>
</evidence>
<protein>
    <recommendedName>
        <fullName evidence="10">Protein ARV</fullName>
    </recommendedName>
</protein>
<evidence type="ECO:0000256" key="2">
    <source>
        <dbReference type="ARBA" id="ARBA00009187"/>
    </source>
</evidence>
<dbReference type="RefSeq" id="XP_027117246.1">
    <property type="nucleotide sequence ID" value="XM_027261445.2"/>
</dbReference>
<proteinExistence type="inferred from homology"/>
<feature type="transmembrane region" description="Helical" evidence="10">
    <location>
        <begin position="159"/>
        <end position="179"/>
    </location>
</feature>
<reference evidence="11" key="1">
    <citation type="journal article" date="2025" name="Foods">
        <title>Unveiling the Microbial Signatures of Arabica Coffee Cherries: Insights into Ripeness Specific Diversity, Functional Traits, and Implications for Quality and Safety.</title>
        <authorList>
            <consortium name="RefSeq"/>
            <person name="Tenea G.N."/>
            <person name="Cifuentes V."/>
            <person name="Reyes P."/>
            <person name="Cevallos-Vallejos M."/>
        </authorList>
    </citation>
    <scope>NUCLEOTIDE SEQUENCE [LARGE SCALE GENOMIC DNA]</scope>
</reference>
<dbReference type="GO" id="GO:0097036">
    <property type="term" value="P:regulation of plasma membrane sterol distribution"/>
    <property type="evidence" value="ECO:0007669"/>
    <property type="project" value="UniProtKB-UniRule"/>
</dbReference>
<evidence type="ECO:0000256" key="7">
    <source>
        <dbReference type="ARBA" id="ARBA00023055"/>
    </source>
</evidence>
<evidence type="ECO:0000256" key="5">
    <source>
        <dbReference type="ARBA" id="ARBA00022824"/>
    </source>
</evidence>
<organism evidence="11 12">
    <name type="scientific">Coffea arabica</name>
    <name type="common">Arabian coffee</name>
    <dbReference type="NCBI Taxonomy" id="13443"/>
    <lineage>
        <taxon>Eukaryota</taxon>
        <taxon>Viridiplantae</taxon>
        <taxon>Streptophyta</taxon>
        <taxon>Embryophyta</taxon>
        <taxon>Tracheophyta</taxon>
        <taxon>Spermatophyta</taxon>
        <taxon>Magnoliopsida</taxon>
        <taxon>eudicotyledons</taxon>
        <taxon>Gunneridae</taxon>
        <taxon>Pentapetalae</taxon>
        <taxon>asterids</taxon>
        <taxon>lamiids</taxon>
        <taxon>Gentianales</taxon>
        <taxon>Rubiaceae</taxon>
        <taxon>Ixoroideae</taxon>
        <taxon>Gardenieae complex</taxon>
        <taxon>Bertiereae - Coffeeae clade</taxon>
        <taxon>Coffeeae</taxon>
        <taxon>Coffea</taxon>
    </lineage>
</organism>
<evidence type="ECO:0000256" key="10">
    <source>
        <dbReference type="RuleBase" id="RU368065"/>
    </source>
</evidence>
<dbReference type="GO" id="GO:0005789">
    <property type="term" value="C:endoplasmic reticulum membrane"/>
    <property type="evidence" value="ECO:0007669"/>
    <property type="project" value="UniProtKB-SubCell"/>
</dbReference>
<dbReference type="Pfam" id="PF04161">
    <property type="entry name" value="Arv1"/>
    <property type="match status" value="1"/>
</dbReference>
<dbReference type="GeneID" id="113734774"/>
<sequence length="236" mass="27063">MEKKSDFRCVECSFPIKSLYIQYSPGNIRLMKCGNCKKVADEYIECEVMIILIDLILHKPKAYRHLFYNMFTRDILDFECLMWKLLLGFLMLDSYRTWVLNVNDSESISLMSFAAVLRFSGKVLIDVVLGNFLFMSVVLIGSAKFLMNTSVGVLECKDTVLTMLVSSYFKIFLIAMMVWEFPSSMIIMIDMFVLSSNTVALKVIANSATIRCFGVCFAAHAVKFFVSEWLRTLHLS</sequence>
<name>A0A6P6WRF6_COFAR</name>
<dbReference type="GO" id="GO:0006665">
    <property type="term" value="P:sphingolipid metabolic process"/>
    <property type="evidence" value="ECO:0007669"/>
    <property type="project" value="UniProtKB-UniRule"/>
</dbReference>
<gene>
    <name evidence="12" type="primary">LOC113734774</name>
</gene>
<keyword evidence="5 10" id="KW-0256">Endoplasmic reticulum</keyword>
<evidence type="ECO:0000256" key="4">
    <source>
        <dbReference type="ARBA" id="ARBA00022692"/>
    </source>
</evidence>
<evidence type="ECO:0000256" key="3">
    <source>
        <dbReference type="ARBA" id="ARBA00022448"/>
    </source>
</evidence>
<comment type="similarity">
    <text evidence="2 10">Belongs to the ARV1 family.</text>
</comment>
<keyword evidence="4 10" id="KW-0812">Transmembrane</keyword>